<proteinExistence type="predicted"/>
<comment type="caution">
    <text evidence="2">The sequence shown here is derived from an EMBL/GenBank/DDBJ whole genome shotgun (WGS) entry which is preliminary data.</text>
</comment>
<name>A0AAN8G1R2_TRICO</name>
<dbReference type="EMBL" id="WIXE01001608">
    <property type="protein sequence ID" value="KAK5985542.1"/>
    <property type="molecule type" value="Genomic_DNA"/>
</dbReference>
<protein>
    <submittedName>
        <fullName evidence="2">Uncharacterized protein</fullName>
    </submittedName>
</protein>
<keyword evidence="3" id="KW-1185">Reference proteome</keyword>
<evidence type="ECO:0000313" key="3">
    <source>
        <dbReference type="Proteomes" id="UP001331761"/>
    </source>
</evidence>
<feature type="signal peptide" evidence="1">
    <location>
        <begin position="1"/>
        <end position="23"/>
    </location>
</feature>
<dbReference type="AlphaFoldDB" id="A0AAN8G1R2"/>
<sequence length="75" mass="7795">MLSRMNIFAVLLLFVLTLSMVQGQIYGDPYYVDPIYSPIGSPYVGGGLYPYSPARAAARGALVGGLLGGLAAGGR</sequence>
<evidence type="ECO:0000256" key="1">
    <source>
        <dbReference type="SAM" id="SignalP"/>
    </source>
</evidence>
<evidence type="ECO:0000313" key="2">
    <source>
        <dbReference type="EMBL" id="KAK5985542.1"/>
    </source>
</evidence>
<feature type="chain" id="PRO_5042899269" evidence="1">
    <location>
        <begin position="24"/>
        <end position="75"/>
    </location>
</feature>
<gene>
    <name evidence="2" type="ORF">GCK32_006586</name>
</gene>
<reference evidence="2 3" key="1">
    <citation type="submission" date="2019-10" db="EMBL/GenBank/DDBJ databases">
        <title>Assembly and Annotation for the nematode Trichostrongylus colubriformis.</title>
        <authorList>
            <person name="Martin J."/>
        </authorList>
    </citation>
    <scope>NUCLEOTIDE SEQUENCE [LARGE SCALE GENOMIC DNA]</scope>
    <source>
        <strain evidence="2">G859</strain>
        <tissue evidence="2">Whole worm</tissue>
    </source>
</reference>
<organism evidence="2 3">
    <name type="scientific">Trichostrongylus colubriformis</name>
    <name type="common">Black scour worm</name>
    <dbReference type="NCBI Taxonomy" id="6319"/>
    <lineage>
        <taxon>Eukaryota</taxon>
        <taxon>Metazoa</taxon>
        <taxon>Ecdysozoa</taxon>
        <taxon>Nematoda</taxon>
        <taxon>Chromadorea</taxon>
        <taxon>Rhabditida</taxon>
        <taxon>Rhabditina</taxon>
        <taxon>Rhabditomorpha</taxon>
        <taxon>Strongyloidea</taxon>
        <taxon>Trichostrongylidae</taxon>
        <taxon>Trichostrongylus</taxon>
    </lineage>
</organism>
<accession>A0AAN8G1R2</accession>
<dbReference type="Proteomes" id="UP001331761">
    <property type="component" value="Unassembled WGS sequence"/>
</dbReference>
<keyword evidence="1" id="KW-0732">Signal</keyword>